<dbReference type="RefSeq" id="XP_068367886.1">
    <property type="nucleotide sequence ID" value="XM_068491048.1"/>
</dbReference>
<comment type="caution">
    <text evidence="1">The sequence shown here is derived from an EMBL/GenBank/DDBJ whole genome shotgun (WGS) entry which is preliminary data.</text>
</comment>
<keyword evidence="2" id="KW-1185">Reference proteome</keyword>
<dbReference type="GeneID" id="94825752"/>
<dbReference type="VEuPathDB" id="TrichDB:TRFO_03023"/>
<protein>
    <submittedName>
        <fullName evidence="1">Uncharacterized protein</fullName>
    </submittedName>
</protein>
<organism evidence="1 2">
    <name type="scientific">Tritrichomonas foetus</name>
    <dbReference type="NCBI Taxonomy" id="1144522"/>
    <lineage>
        <taxon>Eukaryota</taxon>
        <taxon>Metamonada</taxon>
        <taxon>Parabasalia</taxon>
        <taxon>Tritrichomonadida</taxon>
        <taxon>Tritrichomonadidae</taxon>
        <taxon>Tritrichomonas</taxon>
    </lineage>
</organism>
<accession>A0A1J4KYG6</accession>
<name>A0A1J4KYG6_9EUKA</name>
<reference evidence="1" key="1">
    <citation type="submission" date="2016-10" db="EMBL/GenBank/DDBJ databases">
        <authorList>
            <person name="Benchimol M."/>
            <person name="Almeida L.G."/>
            <person name="Vasconcelos A.T."/>
            <person name="Perreira-Neves A."/>
            <person name="Rosa I.A."/>
            <person name="Tasca T."/>
            <person name="Bogo M.R."/>
            <person name="de Souza W."/>
        </authorList>
    </citation>
    <scope>NUCLEOTIDE SEQUENCE [LARGE SCALE GENOMIC DNA]</scope>
    <source>
        <strain evidence="1">K</strain>
    </source>
</reference>
<dbReference type="EMBL" id="MLAK01000325">
    <property type="protein sequence ID" value="OHT14750.1"/>
    <property type="molecule type" value="Genomic_DNA"/>
</dbReference>
<dbReference type="AlphaFoldDB" id="A0A1J4KYG6"/>
<proteinExistence type="predicted"/>
<evidence type="ECO:0000313" key="1">
    <source>
        <dbReference type="EMBL" id="OHT14750.1"/>
    </source>
</evidence>
<gene>
    <name evidence="1" type="ORF">TRFO_03023</name>
</gene>
<dbReference type="InterPro" id="IPR027267">
    <property type="entry name" value="AH/BAR_dom_sf"/>
</dbReference>
<evidence type="ECO:0000313" key="2">
    <source>
        <dbReference type="Proteomes" id="UP000179807"/>
    </source>
</evidence>
<dbReference type="Proteomes" id="UP000179807">
    <property type="component" value="Unassembled WGS sequence"/>
</dbReference>
<sequence>MKPISYEETFKIIPHVKDVNTKVLDNLVSKLKEFTSGIDLLIASLFKNPFNLPTKRQKKLLKFSKNVKGQTDFDNIDPNFTKIWENIAIKYLNKNPGLGDLNESLKTIFISKLTTLRDEYAAKMNHLEALYNSVRTIFYNDETNFKKADGAYRSLCQQIEELHQKIQAETAAGKPDEIISKLKQQFAEAKNNYMPTLEEAISANKKLNDAHAKFSLECEKLLLMFEEIDKERAEKLNAIMLEFADAPREITNAKRDATKGFLDEIQEILAVNEVIQPEPDVDNLKPLTLIFEPKLVSFSIDEFLEPKKIFSTDLKQSRASLKMDYSINNDGKIDFPRGTIVTIVGTKLTKSKIVNEETGQCAKVPSSVLQKEPRLDRKLAKLKVDIIGENPSQITAQAGQTVVVNTIENGIAKCTDMYSRKSEIPVDNLQM</sequence>
<dbReference type="OrthoDB" id="10677805at2759"/>
<dbReference type="SUPFAM" id="SSF103657">
    <property type="entry name" value="BAR/IMD domain-like"/>
    <property type="match status" value="1"/>
</dbReference>
<dbReference type="Gene3D" id="1.20.1270.60">
    <property type="entry name" value="Arfaptin homology (AH) domain/BAR domain"/>
    <property type="match status" value="1"/>
</dbReference>